<feature type="region of interest" description="Disordered" evidence="1">
    <location>
        <begin position="1"/>
        <end position="27"/>
    </location>
</feature>
<feature type="compositionally biased region" description="Acidic residues" evidence="1">
    <location>
        <begin position="8"/>
        <end position="23"/>
    </location>
</feature>
<reference evidence="2 3" key="2">
    <citation type="submission" date="2018-11" db="EMBL/GenBank/DDBJ databases">
        <authorList>
            <consortium name="Pathogen Informatics"/>
        </authorList>
    </citation>
    <scope>NUCLEOTIDE SEQUENCE [LARGE SCALE GENOMIC DNA]</scope>
    <source>
        <strain evidence="2">Dakar</strain>
        <strain evidence="3">Dakar, Senegal</strain>
    </source>
</reference>
<reference evidence="4" key="1">
    <citation type="submission" date="2016-06" db="UniProtKB">
        <authorList>
            <consortium name="WormBaseParasite"/>
        </authorList>
    </citation>
    <scope>IDENTIFICATION</scope>
</reference>
<evidence type="ECO:0000313" key="2">
    <source>
        <dbReference type="EMBL" id="VDO87770.1"/>
    </source>
</evidence>
<evidence type="ECO:0000313" key="3">
    <source>
        <dbReference type="Proteomes" id="UP000279833"/>
    </source>
</evidence>
<dbReference type="WBParaSite" id="SCUD_0000427401-mRNA-1">
    <property type="protein sequence ID" value="SCUD_0000427401-mRNA-1"/>
    <property type="gene ID" value="SCUD_0000427401"/>
</dbReference>
<protein>
    <submittedName>
        <fullName evidence="4">Homeobox protein 2-like</fullName>
    </submittedName>
</protein>
<gene>
    <name evidence="2" type="ORF">SCUD_LOCUS4274</name>
</gene>
<dbReference type="AlphaFoldDB" id="A0A183JNI8"/>
<dbReference type="Proteomes" id="UP000279833">
    <property type="component" value="Unassembled WGS sequence"/>
</dbReference>
<sequence>MIITDIGDSSDDDDESDENVEENEYQHQEQQQQLIQGQEIVTVNTNKMELSRNHLDQIQHHNNDIDCEKHYFNIEINKNDNIQLTDKSTIDITKQESSLNVCYNSKVDTNNNEDITTTFDNGDMYCQSEVNDHLEHDEVSIVSRRPSNFYSVNILD</sequence>
<keyword evidence="3" id="KW-1185">Reference proteome</keyword>
<accession>A0A183JNI8</accession>
<evidence type="ECO:0000256" key="1">
    <source>
        <dbReference type="SAM" id="MobiDB-lite"/>
    </source>
</evidence>
<dbReference type="EMBL" id="UZAK01005508">
    <property type="protein sequence ID" value="VDO87770.1"/>
    <property type="molecule type" value="Genomic_DNA"/>
</dbReference>
<organism evidence="4">
    <name type="scientific">Schistosoma curassoni</name>
    <dbReference type="NCBI Taxonomy" id="6186"/>
    <lineage>
        <taxon>Eukaryota</taxon>
        <taxon>Metazoa</taxon>
        <taxon>Spiralia</taxon>
        <taxon>Lophotrochozoa</taxon>
        <taxon>Platyhelminthes</taxon>
        <taxon>Trematoda</taxon>
        <taxon>Digenea</taxon>
        <taxon>Strigeidida</taxon>
        <taxon>Schistosomatoidea</taxon>
        <taxon>Schistosomatidae</taxon>
        <taxon>Schistosoma</taxon>
    </lineage>
</organism>
<proteinExistence type="predicted"/>
<name>A0A183JNI8_9TREM</name>
<evidence type="ECO:0000313" key="4">
    <source>
        <dbReference type="WBParaSite" id="SCUD_0000427401-mRNA-1"/>
    </source>
</evidence>